<dbReference type="InterPro" id="IPR035996">
    <property type="entry name" value="4pyrrol_Methylase_sf"/>
</dbReference>
<keyword evidence="2" id="KW-0698">rRNA processing</keyword>
<evidence type="ECO:0000259" key="7">
    <source>
        <dbReference type="Pfam" id="PF00590"/>
    </source>
</evidence>
<evidence type="ECO:0000256" key="3">
    <source>
        <dbReference type="ARBA" id="ARBA00022603"/>
    </source>
</evidence>
<evidence type="ECO:0000256" key="6">
    <source>
        <dbReference type="SAM" id="MobiDB-lite"/>
    </source>
</evidence>
<dbReference type="RefSeq" id="WP_241659291.1">
    <property type="nucleotide sequence ID" value="NZ_QPJU01000003.1"/>
</dbReference>
<dbReference type="GO" id="GO:0008168">
    <property type="term" value="F:methyltransferase activity"/>
    <property type="evidence" value="ECO:0007669"/>
    <property type="project" value="UniProtKB-KW"/>
</dbReference>
<dbReference type="Gene3D" id="3.30.950.10">
    <property type="entry name" value="Methyltransferase, Cobalt-precorrin-4 Transmethylase, Domain 2"/>
    <property type="match status" value="1"/>
</dbReference>
<dbReference type="Proteomes" id="UP000252174">
    <property type="component" value="Unassembled WGS sequence"/>
</dbReference>
<dbReference type="InterPro" id="IPR000878">
    <property type="entry name" value="4pyrrol_Mease"/>
</dbReference>
<comment type="caution">
    <text evidence="8">The sequence shown here is derived from an EMBL/GenBank/DDBJ whole genome shotgun (WGS) entry which is preliminary data.</text>
</comment>
<dbReference type="EMBL" id="QPJU01000003">
    <property type="protein sequence ID" value="RCX10273.1"/>
    <property type="molecule type" value="Genomic_DNA"/>
</dbReference>
<keyword evidence="3 8" id="KW-0489">Methyltransferase</keyword>
<dbReference type="Pfam" id="PF00590">
    <property type="entry name" value="TP_methylase"/>
    <property type="match status" value="1"/>
</dbReference>
<proteinExistence type="predicted"/>
<evidence type="ECO:0000256" key="4">
    <source>
        <dbReference type="ARBA" id="ARBA00022679"/>
    </source>
</evidence>
<dbReference type="CDD" id="cd11649">
    <property type="entry name" value="RsmI_like"/>
    <property type="match status" value="1"/>
</dbReference>
<reference evidence="8 9" key="1">
    <citation type="submission" date="2018-07" db="EMBL/GenBank/DDBJ databases">
        <title>Genomic Encyclopedia of Type Strains, Phase IV (KMG-IV): sequencing the most valuable type-strain genomes for metagenomic binning, comparative biology and taxonomic classification.</title>
        <authorList>
            <person name="Goeker M."/>
        </authorList>
    </citation>
    <scope>NUCLEOTIDE SEQUENCE [LARGE SCALE GENOMIC DNA]</scope>
    <source>
        <strain evidence="8 9">DSM 100911</strain>
    </source>
</reference>
<dbReference type="AlphaFoldDB" id="A0A369AMI2"/>
<name>A0A369AMI2_9BURK</name>
<gene>
    <name evidence="8" type="ORF">DFR45_103260</name>
</gene>
<evidence type="ECO:0000313" key="8">
    <source>
        <dbReference type="EMBL" id="RCX10273.1"/>
    </source>
</evidence>
<organism evidence="8 9">
    <name type="scientific">Extensimonas vulgaris</name>
    <dbReference type="NCBI Taxonomy" id="1031594"/>
    <lineage>
        <taxon>Bacteria</taxon>
        <taxon>Pseudomonadati</taxon>
        <taxon>Pseudomonadota</taxon>
        <taxon>Betaproteobacteria</taxon>
        <taxon>Burkholderiales</taxon>
        <taxon>Comamonadaceae</taxon>
        <taxon>Extensimonas</taxon>
    </lineage>
</organism>
<keyword evidence="4 8" id="KW-0808">Transferase</keyword>
<evidence type="ECO:0000256" key="5">
    <source>
        <dbReference type="ARBA" id="ARBA00022691"/>
    </source>
</evidence>
<dbReference type="InterPro" id="IPR014777">
    <property type="entry name" value="4pyrrole_Mease_sub1"/>
</dbReference>
<dbReference type="PANTHER" id="PTHR46111:SF2">
    <property type="entry name" value="SAM-DEPENDENT METHYLTRANSFERASE"/>
    <property type="match status" value="1"/>
</dbReference>
<keyword evidence="9" id="KW-1185">Reference proteome</keyword>
<dbReference type="Gene3D" id="3.40.1010.10">
    <property type="entry name" value="Cobalt-precorrin-4 Transmethylase, Domain 1"/>
    <property type="match status" value="1"/>
</dbReference>
<feature type="region of interest" description="Disordered" evidence="6">
    <location>
        <begin position="256"/>
        <end position="275"/>
    </location>
</feature>
<keyword evidence="1" id="KW-0963">Cytoplasm</keyword>
<dbReference type="GO" id="GO:0006364">
    <property type="term" value="P:rRNA processing"/>
    <property type="evidence" value="ECO:0007669"/>
    <property type="project" value="UniProtKB-KW"/>
</dbReference>
<keyword evidence="5" id="KW-0949">S-adenosyl-L-methionine</keyword>
<feature type="domain" description="Tetrapyrrole methylase" evidence="7">
    <location>
        <begin position="106"/>
        <end position="252"/>
    </location>
</feature>
<accession>A0A369AMI2</accession>
<dbReference type="PANTHER" id="PTHR46111">
    <property type="entry name" value="RIBOSOMAL RNA SMALL SUBUNIT METHYLTRANSFERASE I"/>
    <property type="match status" value="1"/>
</dbReference>
<dbReference type="SUPFAM" id="SSF53790">
    <property type="entry name" value="Tetrapyrrole methylase"/>
    <property type="match status" value="1"/>
</dbReference>
<protein>
    <submittedName>
        <fullName evidence="8">16S rRNA (Cytidine1402-2'-O)-methyltransferase</fullName>
    </submittedName>
</protein>
<evidence type="ECO:0000313" key="9">
    <source>
        <dbReference type="Proteomes" id="UP000252174"/>
    </source>
</evidence>
<dbReference type="InterPro" id="IPR008189">
    <property type="entry name" value="rRNA_ssu_MeTfrase_I"/>
</dbReference>
<evidence type="ECO:0000256" key="2">
    <source>
        <dbReference type="ARBA" id="ARBA00022552"/>
    </source>
</evidence>
<dbReference type="InterPro" id="IPR014776">
    <property type="entry name" value="4pyrrole_Mease_sub2"/>
</dbReference>
<dbReference type="GO" id="GO:0032259">
    <property type="term" value="P:methylation"/>
    <property type="evidence" value="ECO:0007669"/>
    <property type="project" value="UniProtKB-KW"/>
</dbReference>
<evidence type="ECO:0000256" key="1">
    <source>
        <dbReference type="ARBA" id="ARBA00022490"/>
    </source>
</evidence>
<sequence length="275" mass="28772">MNAPSSRAPDADTFAESARTAPGTLYLVPAPLDFGCARPVPLESVLPAGTLQVAARLTHWVCENAKSTRAYLARVAALYPLAAPLQQQHITELPRAVHKKGDHGAQGMAAFDARALLAPALAGHDVGLVSEAGMPAVADPGSSVVRAAHALGVSVCPLVGPVSLMLALAASGLNGQNFAFTGYLPQDASARAQRIRALEATALHSGQTQLFIETPYRNAALWQALLQTLHPRTRLALASGLTLPEARIACKTVADWRRDPNPPEPRTPAVFGIGG</sequence>